<dbReference type="SUPFAM" id="SSF55729">
    <property type="entry name" value="Acyl-CoA N-acyltransferases (Nat)"/>
    <property type="match status" value="1"/>
</dbReference>
<gene>
    <name evidence="2" type="ORF">FHS11_002162</name>
</gene>
<sequence length="156" mass="18068">MYVFMNADTFLKKGYLISTDKSLLDFNSIYQYLSEESYWAKGLPAERLAMAIENSMCFGIFKENRQAGFARVVTDKATFAYICDVFVLPGYRGIGLSKWLIQSITEHPELQGLRRWSLATADAHGLYSQFGFTQLSRPENWMEKFKPYQVINKEEQ</sequence>
<dbReference type="Gene3D" id="3.40.630.30">
    <property type="match status" value="1"/>
</dbReference>
<dbReference type="GO" id="GO:0016747">
    <property type="term" value="F:acyltransferase activity, transferring groups other than amino-acyl groups"/>
    <property type="evidence" value="ECO:0007669"/>
    <property type="project" value="InterPro"/>
</dbReference>
<dbReference type="PANTHER" id="PTHR43233:SF1">
    <property type="entry name" value="FAMILY N-ACETYLTRANSFERASE, PUTATIVE (AFU_ORTHOLOGUE AFUA_6G03350)-RELATED"/>
    <property type="match status" value="1"/>
</dbReference>
<dbReference type="CDD" id="cd04301">
    <property type="entry name" value="NAT_SF"/>
    <property type="match status" value="1"/>
</dbReference>
<dbReference type="EMBL" id="JACHWX010000005">
    <property type="protein sequence ID" value="MBB3055743.1"/>
    <property type="molecule type" value="Genomic_DNA"/>
</dbReference>
<dbReference type="InterPro" id="IPR053144">
    <property type="entry name" value="Acetyltransferase_Butenolide"/>
</dbReference>
<keyword evidence="3" id="KW-1185">Reference proteome</keyword>
<comment type="caution">
    <text evidence="2">The sequence shown here is derived from an EMBL/GenBank/DDBJ whole genome shotgun (WGS) entry which is preliminary data.</text>
</comment>
<feature type="domain" description="N-acetyltransferase" evidence="1">
    <location>
        <begin position="15"/>
        <end position="147"/>
    </location>
</feature>
<accession>A0A839SEM9</accession>
<dbReference type="PANTHER" id="PTHR43233">
    <property type="entry name" value="FAMILY N-ACETYLTRANSFERASE, PUTATIVE (AFU_ORTHOLOGUE AFUA_6G03350)-RELATED"/>
    <property type="match status" value="1"/>
</dbReference>
<dbReference type="InterPro" id="IPR000182">
    <property type="entry name" value="GNAT_dom"/>
</dbReference>
<evidence type="ECO:0000313" key="2">
    <source>
        <dbReference type="EMBL" id="MBB3055743.1"/>
    </source>
</evidence>
<organism evidence="2 3">
    <name type="scientific">Mucilaginibacter gotjawali</name>
    <dbReference type="NCBI Taxonomy" id="1550579"/>
    <lineage>
        <taxon>Bacteria</taxon>
        <taxon>Pseudomonadati</taxon>
        <taxon>Bacteroidota</taxon>
        <taxon>Sphingobacteriia</taxon>
        <taxon>Sphingobacteriales</taxon>
        <taxon>Sphingobacteriaceae</taxon>
        <taxon>Mucilaginibacter</taxon>
    </lineage>
</organism>
<dbReference type="RefSeq" id="WP_197706132.1">
    <property type="nucleotide sequence ID" value="NZ_AP017313.1"/>
</dbReference>
<evidence type="ECO:0000313" key="3">
    <source>
        <dbReference type="Proteomes" id="UP000539265"/>
    </source>
</evidence>
<proteinExistence type="predicted"/>
<protein>
    <submittedName>
        <fullName evidence="2">GNAT superfamily N-acetyltransferase</fullName>
    </submittedName>
</protein>
<dbReference type="InterPro" id="IPR016181">
    <property type="entry name" value="Acyl_CoA_acyltransferase"/>
</dbReference>
<dbReference type="Proteomes" id="UP000539265">
    <property type="component" value="Unassembled WGS sequence"/>
</dbReference>
<dbReference type="Pfam" id="PF00583">
    <property type="entry name" value="Acetyltransf_1"/>
    <property type="match status" value="1"/>
</dbReference>
<dbReference type="AlphaFoldDB" id="A0A839SEM9"/>
<name>A0A839SEM9_9SPHI</name>
<dbReference type="PROSITE" id="PS51186">
    <property type="entry name" value="GNAT"/>
    <property type="match status" value="1"/>
</dbReference>
<reference evidence="2" key="1">
    <citation type="submission" date="2020-08" db="EMBL/GenBank/DDBJ databases">
        <title>Genomic Encyclopedia of Type Strains, Phase III (KMG-III): the genomes of soil and plant-associated and newly described type strains.</title>
        <authorList>
            <person name="Whitman W."/>
        </authorList>
    </citation>
    <scope>NUCLEOTIDE SEQUENCE [LARGE SCALE GENOMIC DNA]</scope>
    <source>
        <strain evidence="2">CECT 8628</strain>
    </source>
</reference>
<evidence type="ECO:0000259" key="1">
    <source>
        <dbReference type="PROSITE" id="PS51186"/>
    </source>
</evidence>